<sequence>MLRHRLLRSRRPRHPLARHPHRRRRRRGGPRRIRLPLPPRRTAGRVRRHHQRPPGGPPPLRVPRLILPPRLRRPPQLGRLGPRRLTDDRGGPPVVLPLCLCASV</sequence>
<dbReference type="AlphaFoldDB" id="A0A6J4KA16"/>
<reference evidence="2" key="1">
    <citation type="submission" date="2020-02" db="EMBL/GenBank/DDBJ databases">
        <authorList>
            <person name="Meier V. D."/>
        </authorList>
    </citation>
    <scope>NUCLEOTIDE SEQUENCE</scope>
    <source>
        <strain evidence="2">AVDCRST_MAG68</strain>
    </source>
</reference>
<protein>
    <submittedName>
        <fullName evidence="2">Uncharacterized protein</fullName>
    </submittedName>
</protein>
<accession>A0A6J4KA16</accession>
<evidence type="ECO:0000313" key="2">
    <source>
        <dbReference type="EMBL" id="CAA9300281.1"/>
    </source>
</evidence>
<feature type="region of interest" description="Disordered" evidence="1">
    <location>
        <begin position="1"/>
        <end position="92"/>
    </location>
</feature>
<evidence type="ECO:0000256" key="1">
    <source>
        <dbReference type="SAM" id="MobiDB-lite"/>
    </source>
</evidence>
<feature type="compositionally biased region" description="Low complexity" evidence="1">
    <location>
        <begin position="62"/>
        <end position="80"/>
    </location>
</feature>
<name>A0A6J4KA16_9BACT</name>
<proteinExistence type="predicted"/>
<gene>
    <name evidence="2" type="ORF">AVDCRST_MAG68-304</name>
</gene>
<dbReference type="EMBL" id="CADCTW010000024">
    <property type="protein sequence ID" value="CAA9300281.1"/>
    <property type="molecule type" value="Genomic_DNA"/>
</dbReference>
<organism evidence="2">
    <name type="scientific">uncultured Gemmatimonadota bacterium</name>
    <dbReference type="NCBI Taxonomy" id="203437"/>
    <lineage>
        <taxon>Bacteria</taxon>
        <taxon>Pseudomonadati</taxon>
        <taxon>Gemmatimonadota</taxon>
        <taxon>environmental samples</taxon>
    </lineage>
</organism>
<feature type="compositionally biased region" description="Basic residues" evidence="1">
    <location>
        <begin position="1"/>
        <end position="34"/>
    </location>
</feature>
<feature type="compositionally biased region" description="Basic residues" evidence="1">
    <location>
        <begin position="42"/>
        <end position="52"/>
    </location>
</feature>